<feature type="transmembrane region" description="Helical" evidence="8">
    <location>
        <begin position="72"/>
        <end position="96"/>
    </location>
</feature>
<protein>
    <submittedName>
        <fullName evidence="10">ABC transporter permease</fullName>
    </submittedName>
</protein>
<dbReference type="EMBL" id="CP102775">
    <property type="protein sequence ID" value="UZF90101.1"/>
    <property type="molecule type" value="Genomic_DNA"/>
</dbReference>
<evidence type="ECO:0000256" key="2">
    <source>
        <dbReference type="ARBA" id="ARBA00007069"/>
    </source>
</evidence>
<evidence type="ECO:0000313" key="10">
    <source>
        <dbReference type="EMBL" id="UZF90101.1"/>
    </source>
</evidence>
<name>A0A9E8CU94_9HYPH</name>
<keyword evidence="5 8" id="KW-0812">Transmembrane</keyword>
<dbReference type="CDD" id="cd06261">
    <property type="entry name" value="TM_PBP2"/>
    <property type="match status" value="1"/>
</dbReference>
<geneLocation type="plasmid" evidence="10">
    <name>pNBC436</name>
</geneLocation>
<dbReference type="Gene3D" id="1.10.3720.10">
    <property type="entry name" value="MetI-like"/>
    <property type="match status" value="1"/>
</dbReference>
<evidence type="ECO:0000256" key="4">
    <source>
        <dbReference type="ARBA" id="ARBA00022475"/>
    </source>
</evidence>
<keyword evidence="4" id="KW-1003">Cell membrane</keyword>
<dbReference type="InterPro" id="IPR035906">
    <property type="entry name" value="MetI-like_sf"/>
</dbReference>
<dbReference type="GO" id="GO:0005886">
    <property type="term" value="C:plasma membrane"/>
    <property type="evidence" value="ECO:0007669"/>
    <property type="project" value="UniProtKB-SubCell"/>
</dbReference>
<dbReference type="PANTHER" id="PTHR42929:SF1">
    <property type="entry name" value="INNER MEMBRANE ABC TRANSPORTER PERMEASE PROTEIN YDCU-RELATED"/>
    <property type="match status" value="1"/>
</dbReference>
<feature type="transmembrane region" description="Helical" evidence="8">
    <location>
        <begin position="12"/>
        <end position="38"/>
    </location>
</feature>
<keyword evidence="7 8" id="KW-0472">Membrane</keyword>
<dbReference type="AlphaFoldDB" id="A0A9E8CU94"/>
<feature type="transmembrane region" description="Helical" evidence="8">
    <location>
        <begin position="155"/>
        <end position="176"/>
    </location>
</feature>
<keyword evidence="6 8" id="KW-1133">Transmembrane helix</keyword>
<evidence type="ECO:0000256" key="3">
    <source>
        <dbReference type="ARBA" id="ARBA00022448"/>
    </source>
</evidence>
<dbReference type="InterPro" id="IPR000515">
    <property type="entry name" value="MetI-like"/>
</dbReference>
<reference evidence="10" key="1">
    <citation type="submission" date="2022-08" db="EMBL/GenBank/DDBJ databases">
        <title>Complete Genome Sequences of 2 Bosea sp. soil isolates.</title>
        <authorList>
            <person name="Alvarez Arevalo M."/>
            <person name="Sterndorff E.B."/>
            <person name="Faurdal D."/>
            <person name="Joergensen T.S."/>
            <person name="Weber T."/>
        </authorList>
    </citation>
    <scope>NUCLEOTIDE SEQUENCE</scope>
    <source>
        <strain evidence="10">NBC_00436</strain>
        <plasmid evidence="10">pNBC436</plasmid>
    </source>
</reference>
<sequence length="288" mass="31481">MTDTPDVRGAGLIRAGLLVGPATAVAIALLVAPLVLLFRYSLNQYDATLLMVEALTWENYATFIQDPYYREVLWVTVAVAAGCTALCLLFGMPIAYRLARMRSRWKSAAMLLVIIPLFIGGSVRTVGWMILFSRGGLLDSLVSKLSPGTHFEMMYTPWAVVLGLVSITLPFVVLTLQSVFESIDVRLEEAASGLGASPARAYWHIVLPLAMRGVITGGTLSFILCMNAYGTPVLLGGPRFEMMAPLLYYEFSSNNNWPFAAALAFILMASTFLLTALAPLVVPKRYRL</sequence>
<dbReference type="PANTHER" id="PTHR42929">
    <property type="entry name" value="INNER MEMBRANE ABC TRANSPORTER PERMEASE PROTEIN YDCU-RELATED-RELATED"/>
    <property type="match status" value="1"/>
</dbReference>
<gene>
    <name evidence="10" type="ORF">NWE54_26480</name>
</gene>
<keyword evidence="3 8" id="KW-0813">Transport</keyword>
<evidence type="ECO:0000256" key="6">
    <source>
        <dbReference type="ARBA" id="ARBA00022989"/>
    </source>
</evidence>
<dbReference type="GO" id="GO:0055085">
    <property type="term" value="P:transmembrane transport"/>
    <property type="evidence" value="ECO:0007669"/>
    <property type="project" value="InterPro"/>
</dbReference>
<feature type="transmembrane region" description="Helical" evidence="8">
    <location>
        <begin position="214"/>
        <end position="237"/>
    </location>
</feature>
<organism evidence="10">
    <name type="scientific">Bosea sp. NBC_00436</name>
    <dbReference type="NCBI Taxonomy" id="2969620"/>
    <lineage>
        <taxon>Bacteria</taxon>
        <taxon>Pseudomonadati</taxon>
        <taxon>Pseudomonadota</taxon>
        <taxon>Alphaproteobacteria</taxon>
        <taxon>Hyphomicrobiales</taxon>
        <taxon>Boseaceae</taxon>
        <taxon>Bosea</taxon>
    </lineage>
</organism>
<evidence type="ECO:0000256" key="1">
    <source>
        <dbReference type="ARBA" id="ARBA00004651"/>
    </source>
</evidence>
<comment type="subcellular location">
    <subcellularLocation>
        <location evidence="1 8">Cell membrane</location>
        <topology evidence="1 8">Multi-pass membrane protein</topology>
    </subcellularLocation>
</comment>
<dbReference type="Pfam" id="PF00528">
    <property type="entry name" value="BPD_transp_1"/>
    <property type="match status" value="1"/>
</dbReference>
<feature type="domain" description="ABC transmembrane type-1" evidence="9">
    <location>
        <begin position="73"/>
        <end position="278"/>
    </location>
</feature>
<evidence type="ECO:0000256" key="8">
    <source>
        <dbReference type="RuleBase" id="RU363032"/>
    </source>
</evidence>
<comment type="similarity">
    <text evidence="2">Belongs to the binding-protein-dependent transport system permease family. CysTW subfamily.</text>
</comment>
<evidence type="ECO:0000256" key="5">
    <source>
        <dbReference type="ARBA" id="ARBA00022692"/>
    </source>
</evidence>
<feature type="transmembrane region" description="Helical" evidence="8">
    <location>
        <begin position="108"/>
        <end position="131"/>
    </location>
</feature>
<keyword evidence="10" id="KW-0614">Plasmid</keyword>
<accession>A0A9E8CU94</accession>
<feature type="transmembrane region" description="Helical" evidence="8">
    <location>
        <begin position="257"/>
        <end position="282"/>
    </location>
</feature>
<dbReference type="PROSITE" id="PS50928">
    <property type="entry name" value="ABC_TM1"/>
    <property type="match status" value="1"/>
</dbReference>
<dbReference type="SUPFAM" id="SSF161098">
    <property type="entry name" value="MetI-like"/>
    <property type="match status" value="1"/>
</dbReference>
<proteinExistence type="inferred from homology"/>
<evidence type="ECO:0000259" key="9">
    <source>
        <dbReference type="PROSITE" id="PS50928"/>
    </source>
</evidence>
<evidence type="ECO:0000256" key="7">
    <source>
        <dbReference type="ARBA" id="ARBA00023136"/>
    </source>
</evidence>